<proteinExistence type="predicted"/>
<comment type="caution">
    <text evidence="2">The sequence shown here is derived from an EMBL/GenBank/DDBJ whole genome shotgun (WGS) entry which is preliminary data.</text>
</comment>
<evidence type="ECO:0000256" key="1">
    <source>
        <dbReference type="SAM" id="Phobius"/>
    </source>
</evidence>
<feature type="transmembrane region" description="Helical" evidence="1">
    <location>
        <begin position="6"/>
        <end position="26"/>
    </location>
</feature>
<evidence type="ECO:0000313" key="3">
    <source>
        <dbReference type="Proteomes" id="UP000178127"/>
    </source>
</evidence>
<protein>
    <recommendedName>
        <fullName evidence="4">Rod shape-determining protein MreD</fullName>
    </recommendedName>
</protein>
<name>A0A1F4VBQ6_UNCKA</name>
<dbReference type="Proteomes" id="UP000178127">
    <property type="component" value="Unassembled WGS sequence"/>
</dbReference>
<keyword evidence="1" id="KW-1133">Transmembrane helix</keyword>
<evidence type="ECO:0000313" key="2">
    <source>
        <dbReference type="EMBL" id="OGC54153.1"/>
    </source>
</evidence>
<gene>
    <name evidence="2" type="ORF">A3D91_02205</name>
</gene>
<feature type="transmembrane region" description="Helical" evidence="1">
    <location>
        <begin position="119"/>
        <end position="136"/>
    </location>
</feature>
<sequence length="148" mass="16998">MGKKLFIILLLNIILSLVQVSFVPILFSHKLYINLVLALSFGFLAVNKTKDAYISALISGLIMDILGITTIGISAFIFCTGLYIAYFIHDKFLKKYSLFLFIIPVDIFYQLLVLRQIEAGNIFLTFISFGLFYFMLKKLSKREDLYKL</sequence>
<reference evidence="2 3" key="1">
    <citation type="journal article" date="2016" name="Nat. Commun.">
        <title>Thousands of microbial genomes shed light on interconnected biogeochemical processes in an aquifer system.</title>
        <authorList>
            <person name="Anantharaman K."/>
            <person name="Brown C.T."/>
            <person name="Hug L.A."/>
            <person name="Sharon I."/>
            <person name="Castelle C.J."/>
            <person name="Probst A.J."/>
            <person name="Thomas B.C."/>
            <person name="Singh A."/>
            <person name="Wilkins M.J."/>
            <person name="Karaoz U."/>
            <person name="Brodie E.L."/>
            <person name="Williams K.H."/>
            <person name="Hubbard S.S."/>
            <person name="Banfield J.F."/>
        </authorList>
    </citation>
    <scope>NUCLEOTIDE SEQUENCE [LARGE SCALE GENOMIC DNA]</scope>
</reference>
<keyword evidence="1" id="KW-0472">Membrane</keyword>
<dbReference type="STRING" id="1802620.A3D91_02205"/>
<evidence type="ECO:0008006" key="4">
    <source>
        <dbReference type="Google" id="ProtNLM"/>
    </source>
</evidence>
<dbReference type="AlphaFoldDB" id="A0A1F4VBQ6"/>
<dbReference type="EMBL" id="MEVD01000005">
    <property type="protein sequence ID" value="OGC54153.1"/>
    <property type="molecule type" value="Genomic_DNA"/>
</dbReference>
<feature type="transmembrane region" description="Helical" evidence="1">
    <location>
        <begin position="53"/>
        <end position="84"/>
    </location>
</feature>
<keyword evidence="1" id="KW-0812">Transmembrane</keyword>
<feature type="transmembrane region" description="Helical" evidence="1">
    <location>
        <begin position="96"/>
        <end position="113"/>
    </location>
</feature>
<organism evidence="2 3">
    <name type="scientific">candidate division WWE3 bacterium RIFCSPHIGHO2_02_FULL_38_14</name>
    <dbReference type="NCBI Taxonomy" id="1802620"/>
    <lineage>
        <taxon>Bacteria</taxon>
        <taxon>Katanobacteria</taxon>
    </lineage>
</organism>
<accession>A0A1F4VBQ6</accession>